<accession>A0A9Q0E0F7</accession>
<name>A0A9Q0E0F7_9TELE</name>
<organism evidence="3 4">
    <name type="scientific">Muraenolepis orangiensis</name>
    <name type="common">Patagonian moray cod</name>
    <dbReference type="NCBI Taxonomy" id="630683"/>
    <lineage>
        <taxon>Eukaryota</taxon>
        <taxon>Metazoa</taxon>
        <taxon>Chordata</taxon>
        <taxon>Craniata</taxon>
        <taxon>Vertebrata</taxon>
        <taxon>Euteleostomi</taxon>
        <taxon>Actinopterygii</taxon>
        <taxon>Neopterygii</taxon>
        <taxon>Teleostei</taxon>
        <taxon>Neoteleostei</taxon>
        <taxon>Acanthomorphata</taxon>
        <taxon>Zeiogadaria</taxon>
        <taxon>Gadariae</taxon>
        <taxon>Gadiformes</taxon>
        <taxon>Muraenolepidoidei</taxon>
        <taxon>Muraenolepididae</taxon>
        <taxon>Muraenolepis</taxon>
    </lineage>
</organism>
<evidence type="ECO:0008006" key="5">
    <source>
        <dbReference type="Google" id="ProtNLM"/>
    </source>
</evidence>
<reference evidence="3" key="1">
    <citation type="submission" date="2022-07" db="EMBL/GenBank/DDBJ databases">
        <title>Chromosome-level genome of Muraenolepis orangiensis.</title>
        <authorList>
            <person name="Kim J."/>
        </authorList>
    </citation>
    <scope>NUCLEOTIDE SEQUENCE</scope>
    <source>
        <strain evidence="3">KU_S4_2022</strain>
        <tissue evidence="3">Muscle</tissue>
    </source>
</reference>
<dbReference type="EMBL" id="JANIIK010000109">
    <property type="protein sequence ID" value="KAJ3597683.1"/>
    <property type="molecule type" value="Genomic_DNA"/>
</dbReference>
<keyword evidence="4" id="KW-1185">Reference proteome</keyword>
<protein>
    <recommendedName>
        <fullName evidence="5">Coiled-coil domain-containing protein 127</fullName>
    </recommendedName>
</protein>
<evidence type="ECO:0000256" key="2">
    <source>
        <dbReference type="SAM" id="MobiDB-lite"/>
    </source>
</evidence>
<comment type="caution">
    <text evidence="3">The sequence shown here is derived from an EMBL/GenBank/DDBJ whole genome shotgun (WGS) entry which is preliminary data.</text>
</comment>
<feature type="coiled-coil region" evidence="1">
    <location>
        <begin position="106"/>
        <end position="171"/>
    </location>
</feature>
<feature type="region of interest" description="Disordered" evidence="2">
    <location>
        <begin position="1"/>
        <end position="23"/>
    </location>
</feature>
<evidence type="ECO:0000313" key="3">
    <source>
        <dbReference type="EMBL" id="KAJ3597683.1"/>
    </source>
</evidence>
<gene>
    <name evidence="3" type="ORF">NHX12_001200</name>
</gene>
<sequence length="273" mass="31908">MNNLNDPPRWNIEPDPGERRAGGGNANPWNYALLVPMLGLAAFRWIWTRESQREISEVQVRYNEKVSSLRTEMEARYGGSLTEVRRATALLEIEVEKERQKVEGYKQAMLSQRQLMMEERKKLKQERGSLEQEKQMMVESGTVGAVLHNALEQERAAHQRAGAALRELEARLVERQNAYCSMLRPRAQRQQMEREMLLMAAKEDLGRGVELERDLKDIFRKDNYCADMMNTDDRRNGGLMWVYLKYWQLQVTVEKHRRAHDAILSRKMGSRAE</sequence>
<dbReference type="PANTHER" id="PTHR31958">
    <property type="entry name" value="COILED-COIL DOMAIN-CONTAINING PROTEIN 127"/>
    <property type="match status" value="1"/>
</dbReference>
<dbReference type="InterPro" id="IPR034607">
    <property type="entry name" value="CCDC127"/>
</dbReference>
<dbReference type="OrthoDB" id="10064762at2759"/>
<dbReference type="PANTHER" id="PTHR31958:SF2">
    <property type="entry name" value="COILED-COIL DOMAIN-CONTAINING PROTEIN 127"/>
    <property type="match status" value="1"/>
</dbReference>
<dbReference type="AlphaFoldDB" id="A0A9Q0E0F7"/>
<evidence type="ECO:0000256" key="1">
    <source>
        <dbReference type="SAM" id="Coils"/>
    </source>
</evidence>
<evidence type="ECO:0000313" key="4">
    <source>
        <dbReference type="Proteomes" id="UP001148018"/>
    </source>
</evidence>
<proteinExistence type="predicted"/>
<keyword evidence="1" id="KW-0175">Coiled coil</keyword>
<dbReference type="Proteomes" id="UP001148018">
    <property type="component" value="Unassembled WGS sequence"/>
</dbReference>